<sequence length="133" mass="14988">MKNMKNLIVVFLYIITGFGCVAQSNIPSNAKEILMSKTWIIDGVEDHTYKIIFTNTKMITYSNEIIVGEDEYYLVDDLSQCGPNKFIQSNVGNSNSGKYFVAKGFCLEFTNISNNKLEFKNLKSNSNMSATPE</sequence>
<evidence type="ECO:0000313" key="2">
    <source>
        <dbReference type="Proteomes" id="UP001269081"/>
    </source>
</evidence>
<dbReference type="PROSITE" id="PS51257">
    <property type="entry name" value="PROKAR_LIPOPROTEIN"/>
    <property type="match status" value="1"/>
</dbReference>
<proteinExistence type="predicted"/>
<organism evidence="1 2">
    <name type="scientific">Flavobacterium piscis</name>
    <dbReference type="NCBI Taxonomy" id="1114874"/>
    <lineage>
        <taxon>Bacteria</taxon>
        <taxon>Pseudomonadati</taxon>
        <taxon>Bacteroidota</taxon>
        <taxon>Flavobacteriia</taxon>
        <taxon>Flavobacteriales</taxon>
        <taxon>Flavobacteriaceae</taxon>
        <taxon>Flavobacterium</taxon>
    </lineage>
</organism>
<dbReference type="Proteomes" id="UP001269081">
    <property type="component" value="Unassembled WGS sequence"/>
</dbReference>
<gene>
    <name evidence="1" type="ORF">J2W48_003603</name>
</gene>
<protein>
    <submittedName>
        <fullName evidence="1">Uncharacterized protein</fullName>
    </submittedName>
</protein>
<dbReference type="RefSeq" id="WP_310283002.1">
    <property type="nucleotide sequence ID" value="NZ_JAVDWQ010000014.1"/>
</dbReference>
<dbReference type="EMBL" id="JAVDWQ010000014">
    <property type="protein sequence ID" value="MDR7211646.1"/>
    <property type="molecule type" value="Genomic_DNA"/>
</dbReference>
<comment type="caution">
    <text evidence="1">The sequence shown here is derived from an EMBL/GenBank/DDBJ whole genome shotgun (WGS) entry which is preliminary data.</text>
</comment>
<keyword evidence="2" id="KW-1185">Reference proteome</keyword>
<reference evidence="1 2" key="1">
    <citation type="submission" date="2023-07" db="EMBL/GenBank/DDBJ databases">
        <title>Sorghum-associated microbial communities from plants grown in Nebraska, USA.</title>
        <authorList>
            <person name="Schachtman D."/>
        </authorList>
    </citation>
    <scope>NUCLEOTIDE SEQUENCE [LARGE SCALE GENOMIC DNA]</scope>
    <source>
        <strain evidence="1 2">4129</strain>
    </source>
</reference>
<evidence type="ECO:0000313" key="1">
    <source>
        <dbReference type="EMBL" id="MDR7211646.1"/>
    </source>
</evidence>
<name>A0ABU1YDP7_9FLAO</name>
<accession>A0ABU1YDP7</accession>